<proteinExistence type="inferred from homology"/>
<evidence type="ECO:0000259" key="5">
    <source>
        <dbReference type="PROSITE" id="PS50069"/>
    </source>
</evidence>
<evidence type="ECO:0000256" key="2">
    <source>
        <dbReference type="PROSITE-ProRule" id="PRU00330"/>
    </source>
</evidence>
<dbReference type="Proteomes" id="UP001145021">
    <property type="component" value="Unassembled WGS sequence"/>
</dbReference>
<dbReference type="InterPro" id="IPR045093">
    <property type="entry name" value="Cullin"/>
</dbReference>
<reference evidence="6" key="1">
    <citation type="submission" date="2022-07" db="EMBL/GenBank/DDBJ databases">
        <title>Phylogenomic reconstructions and comparative analyses of Kickxellomycotina fungi.</title>
        <authorList>
            <person name="Reynolds N.K."/>
            <person name="Stajich J.E."/>
            <person name="Barry K."/>
            <person name="Grigoriev I.V."/>
            <person name="Crous P."/>
            <person name="Smith M.E."/>
        </authorList>
    </citation>
    <scope>NUCLEOTIDE SEQUENCE</scope>
    <source>
        <strain evidence="6">NBRC 105413</strain>
    </source>
</reference>
<comment type="caution">
    <text evidence="6">The sequence shown here is derived from an EMBL/GenBank/DDBJ whole genome shotgun (WGS) entry which is preliminary data.</text>
</comment>
<dbReference type="SMART" id="SM00884">
    <property type="entry name" value="Cullin_Nedd8"/>
    <property type="match status" value="1"/>
</dbReference>
<dbReference type="PROSITE" id="PS50069">
    <property type="entry name" value="CULLIN_2"/>
    <property type="match status" value="1"/>
</dbReference>
<dbReference type="InterPro" id="IPR036388">
    <property type="entry name" value="WH-like_DNA-bd_sf"/>
</dbReference>
<protein>
    <recommendedName>
        <fullName evidence="5">Cullin family profile domain-containing protein</fullName>
    </recommendedName>
</protein>
<feature type="compositionally biased region" description="Low complexity" evidence="4">
    <location>
        <begin position="68"/>
        <end position="80"/>
    </location>
</feature>
<feature type="domain" description="Cullin family profile" evidence="5">
    <location>
        <begin position="449"/>
        <end position="721"/>
    </location>
</feature>
<evidence type="ECO:0000313" key="6">
    <source>
        <dbReference type="EMBL" id="KAJ1642928.1"/>
    </source>
</evidence>
<dbReference type="EMBL" id="JANBOH010000318">
    <property type="protein sequence ID" value="KAJ1642928.1"/>
    <property type="molecule type" value="Genomic_DNA"/>
</dbReference>
<dbReference type="GO" id="GO:0006511">
    <property type="term" value="P:ubiquitin-dependent protein catabolic process"/>
    <property type="evidence" value="ECO:0007669"/>
    <property type="project" value="InterPro"/>
</dbReference>
<dbReference type="Gene3D" id="1.20.1310.10">
    <property type="entry name" value="Cullin Repeats"/>
    <property type="match status" value="4"/>
</dbReference>
<dbReference type="InterPro" id="IPR016158">
    <property type="entry name" value="Cullin_homology"/>
</dbReference>
<dbReference type="SUPFAM" id="SSF74788">
    <property type="entry name" value="Cullin repeat-like"/>
    <property type="match status" value="1"/>
</dbReference>
<dbReference type="Gene3D" id="3.30.230.130">
    <property type="entry name" value="Cullin, Chain C, Domain 2"/>
    <property type="match status" value="1"/>
</dbReference>
<keyword evidence="7" id="KW-1185">Reference proteome</keyword>
<dbReference type="Pfam" id="PF10557">
    <property type="entry name" value="Cullin_Nedd8"/>
    <property type="match status" value="1"/>
</dbReference>
<dbReference type="InterPro" id="IPR036390">
    <property type="entry name" value="WH_DNA-bd_sf"/>
</dbReference>
<gene>
    <name evidence="6" type="ORF">LPJ64_005258</name>
</gene>
<evidence type="ECO:0000256" key="4">
    <source>
        <dbReference type="SAM" id="MobiDB-lite"/>
    </source>
</evidence>
<accession>A0A9W8CH52</accession>
<dbReference type="Gene3D" id="1.10.10.10">
    <property type="entry name" value="Winged helix-like DNA-binding domain superfamily/Winged helix DNA-binding domain"/>
    <property type="match status" value="1"/>
</dbReference>
<dbReference type="InterPro" id="IPR059120">
    <property type="entry name" value="Cullin-like_AB"/>
</dbReference>
<dbReference type="InterPro" id="IPR016159">
    <property type="entry name" value="Cullin_repeat-like_dom_sf"/>
</dbReference>
<dbReference type="PANTHER" id="PTHR11932">
    <property type="entry name" value="CULLIN"/>
    <property type="match status" value="1"/>
</dbReference>
<dbReference type="InterPro" id="IPR019559">
    <property type="entry name" value="Cullin_neddylation_domain"/>
</dbReference>
<evidence type="ECO:0000256" key="1">
    <source>
        <dbReference type="ARBA" id="ARBA00006019"/>
    </source>
</evidence>
<dbReference type="Pfam" id="PF00888">
    <property type="entry name" value="Cullin"/>
    <property type="match status" value="1"/>
</dbReference>
<dbReference type="Pfam" id="PF26557">
    <property type="entry name" value="Cullin_AB"/>
    <property type="match status" value="1"/>
</dbReference>
<comment type="similarity">
    <text evidence="1 2 3">Belongs to the cullin family.</text>
</comment>
<dbReference type="SMART" id="SM00182">
    <property type="entry name" value="CULLIN"/>
    <property type="match status" value="1"/>
</dbReference>
<feature type="compositionally biased region" description="Low complexity" evidence="4">
    <location>
        <begin position="91"/>
        <end position="101"/>
    </location>
</feature>
<feature type="region of interest" description="Disordered" evidence="4">
    <location>
        <begin position="68"/>
        <end position="101"/>
    </location>
</feature>
<organism evidence="6 7">
    <name type="scientific">Coemansia asiatica</name>
    <dbReference type="NCBI Taxonomy" id="1052880"/>
    <lineage>
        <taxon>Eukaryota</taxon>
        <taxon>Fungi</taxon>
        <taxon>Fungi incertae sedis</taxon>
        <taxon>Zoopagomycota</taxon>
        <taxon>Kickxellomycotina</taxon>
        <taxon>Kickxellomycetes</taxon>
        <taxon>Kickxellales</taxon>
        <taxon>Kickxellaceae</taxon>
        <taxon>Coemansia</taxon>
    </lineage>
</organism>
<dbReference type="InterPro" id="IPR036317">
    <property type="entry name" value="Cullin_homology_sf"/>
</dbReference>
<dbReference type="AlphaFoldDB" id="A0A9W8CH52"/>
<evidence type="ECO:0000256" key="3">
    <source>
        <dbReference type="RuleBase" id="RU003829"/>
    </source>
</evidence>
<sequence length="842" mass="95544">MSLLDLISGSVSAASPTTQLDPETAFWNELQRNLESILESKGKYTPKEYTDLYTRISTRLNHAIEMGSSYGSSSSSSSSSKTSIARDKRGIGASSGNSSSIMTASQRGSQLYYWLTNFMTGHLQKLAKKVLEYTEVEALKFYISEWEKYMFAAKLVRGVFLPLQRQWLVGEKRCNSNFSFVQETMEQLWYFYLFKPVSDQIMSNVIKLVSKKRAGMSIEDNFIAALAYAFSQLKPENTPEAYARYRENLGTYLLFIEGPYVQAAVRHVQAAVSHIKRQDNVCEYLRTIDTLMQREEMWGSQLLLPESSVVLSCMLNKHFIDNRIEYIVRELPQVFMSNSKDDLRLAYRLLDRVRDLGHLSPLSRAFGHHVHRDIVSVSPAPTVTEGIKSAETNAAYTSSFIDTILDTMDAHRQLLAECFESNSDFAESMTRGFRQVINSKDLRDRCQSVPMKLLAEYFHQVARASSGDARQAGASSVDPEATIKDKLQRAIKLYEFAKGKDNFLSHYALHLARRLLLEQTVSLELERSIVAMIGLLGGMEMTVKLKEMLTDIDTSEDMSRGFSQAVAMDPSVSVSDVNVKVLKTASWPAAIQSESSEWTTPPPQLAHICAMFSSAYNARHSASDQQRQRSADAKRKLRWLWEYSKCSVQFFFPHSTGRVAKSGYTFVLNTFQLAILMLFTETSGLGANYNSPTGPVFTPEQICSATNIAVDIVKAELTIFARAGILVRLPASNTFRLNHKFNSKRLRIDISAIKRVRRAKEEDRVTKNTVNDRLSYLKADIARYMKARKTMTYRQLFEEVASSRSRIFEVTRHEFKKALDSAIEMDIVKRHDEDFNKLLYVS</sequence>
<dbReference type="InterPro" id="IPR001373">
    <property type="entry name" value="Cullin_N"/>
</dbReference>
<name>A0A9W8CH52_9FUNG</name>
<dbReference type="GO" id="GO:0031625">
    <property type="term" value="F:ubiquitin protein ligase binding"/>
    <property type="evidence" value="ECO:0007669"/>
    <property type="project" value="InterPro"/>
</dbReference>
<dbReference type="SUPFAM" id="SSF46785">
    <property type="entry name" value="Winged helix' DNA-binding domain"/>
    <property type="match status" value="1"/>
</dbReference>
<dbReference type="SUPFAM" id="SSF75632">
    <property type="entry name" value="Cullin homology domain"/>
    <property type="match status" value="1"/>
</dbReference>
<evidence type="ECO:0000313" key="7">
    <source>
        <dbReference type="Proteomes" id="UP001145021"/>
    </source>
</evidence>